<protein>
    <submittedName>
        <fullName evidence="2">Uncharacterized protein</fullName>
    </submittedName>
</protein>
<proteinExistence type="predicted"/>
<comment type="caution">
    <text evidence="2">The sequence shown here is derived from an EMBL/GenBank/DDBJ whole genome shotgun (WGS) entry which is preliminary data.</text>
</comment>
<dbReference type="Proteomes" id="UP000265703">
    <property type="component" value="Unassembled WGS sequence"/>
</dbReference>
<name>A0A397T7E7_9GLOM</name>
<keyword evidence="3" id="KW-1185">Reference proteome</keyword>
<organism evidence="2 3">
    <name type="scientific">Glomus cerebriforme</name>
    <dbReference type="NCBI Taxonomy" id="658196"/>
    <lineage>
        <taxon>Eukaryota</taxon>
        <taxon>Fungi</taxon>
        <taxon>Fungi incertae sedis</taxon>
        <taxon>Mucoromycota</taxon>
        <taxon>Glomeromycotina</taxon>
        <taxon>Glomeromycetes</taxon>
        <taxon>Glomerales</taxon>
        <taxon>Glomeraceae</taxon>
        <taxon>Glomus</taxon>
    </lineage>
</organism>
<evidence type="ECO:0000313" key="2">
    <source>
        <dbReference type="EMBL" id="RIA92816.1"/>
    </source>
</evidence>
<feature type="compositionally biased region" description="Basic and acidic residues" evidence="1">
    <location>
        <begin position="85"/>
        <end position="96"/>
    </location>
</feature>
<evidence type="ECO:0000313" key="3">
    <source>
        <dbReference type="Proteomes" id="UP000265703"/>
    </source>
</evidence>
<gene>
    <name evidence="2" type="ORF">C1645_820221</name>
</gene>
<dbReference type="EMBL" id="QKYT01000117">
    <property type="protein sequence ID" value="RIA92816.1"/>
    <property type="molecule type" value="Genomic_DNA"/>
</dbReference>
<accession>A0A397T7E7</accession>
<dbReference type="OrthoDB" id="2392231at2759"/>
<feature type="region of interest" description="Disordered" evidence="1">
    <location>
        <begin position="75"/>
        <end position="96"/>
    </location>
</feature>
<evidence type="ECO:0000256" key="1">
    <source>
        <dbReference type="SAM" id="MobiDB-lite"/>
    </source>
</evidence>
<sequence>MSARIDRVEDRINEIHDAVNQLTNQFQKLNICKCDICEDTSHSKGNYSNKQIAQSNFNQDYFKLIITSINFQNTLSDSDNEEDSYDKVENKYNKPT</sequence>
<dbReference type="AlphaFoldDB" id="A0A397T7E7"/>
<reference evidence="2 3" key="1">
    <citation type="submission" date="2018-06" db="EMBL/GenBank/DDBJ databases">
        <title>Comparative genomics reveals the genomic features of Rhizophagus irregularis, R. cerebriforme, R. diaphanum and Gigaspora rosea, and their symbiotic lifestyle signature.</title>
        <authorList>
            <person name="Morin E."/>
            <person name="San Clemente H."/>
            <person name="Chen E.C.H."/>
            <person name="De La Providencia I."/>
            <person name="Hainaut M."/>
            <person name="Kuo A."/>
            <person name="Kohler A."/>
            <person name="Murat C."/>
            <person name="Tang N."/>
            <person name="Roy S."/>
            <person name="Loubradou J."/>
            <person name="Henrissat B."/>
            <person name="Grigoriev I.V."/>
            <person name="Corradi N."/>
            <person name="Roux C."/>
            <person name="Martin F.M."/>
        </authorList>
    </citation>
    <scope>NUCLEOTIDE SEQUENCE [LARGE SCALE GENOMIC DNA]</scope>
    <source>
        <strain evidence="2 3">DAOM 227022</strain>
    </source>
</reference>